<organism evidence="1">
    <name type="scientific">marine sediment metagenome</name>
    <dbReference type="NCBI Taxonomy" id="412755"/>
    <lineage>
        <taxon>unclassified sequences</taxon>
        <taxon>metagenomes</taxon>
        <taxon>ecological metagenomes</taxon>
    </lineage>
</organism>
<protein>
    <submittedName>
        <fullName evidence="1">Uncharacterized protein</fullName>
    </submittedName>
</protein>
<gene>
    <name evidence="1" type="ORF">LCGC14_0587750</name>
</gene>
<name>A0A0F9RY90_9ZZZZ</name>
<sequence length="52" mass="5680">MKGDTAKARLSARKLSLELEALAKRYDDAKPMRLGPAIDPGLAAWRKERGVG</sequence>
<comment type="caution">
    <text evidence="1">The sequence shown here is derived from an EMBL/GenBank/DDBJ whole genome shotgun (WGS) entry which is preliminary data.</text>
</comment>
<reference evidence="1" key="1">
    <citation type="journal article" date="2015" name="Nature">
        <title>Complex archaea that bridge the gap between prokaryotes and eukaryotes.</title>
        <authorList>
            <person name="Spang A."/>
            <person name="Saw J.H."/>
            <person name="Jorgensen S.L."/>
            <person name="Zaremba-Niedzwiedzka K."/>
            <person name="Martijn J."/>
            <person name="Lind A.E."/>
            <person name="van Eijk R."/>
            <person name="Schleper C."/>
            <person name="Guy L."/>
            <person name="Ettema T.J."/>
        </authorList>
    </citation>
    <scope>NUCLEOTIDE SEQUENCE</scope>
</reference>
<evidence type="ECO:0000313" key="1">
    <source>
        <dbReference type="EMBL" id="KKN54882.1"/>
    </source>
</evidence>
<proteinExistence type="predicted"/>
<dbReference type="AlphaFoldDB" id="A0A0F9RY90"/>
<dbReference type="EMBL" id="LAZR01000908">
    <property type="protein sequence ID" value="KKN54882.1"/>
    <property type="molecule type" value="Genomic_DNA"/>
</dbReference>
<accession>A0A0F9RY90</accession>